<evidence type="ECO:0000313" key="3">
    <source>
        <dbReference type="EMBL" id="CAL1675888.1"/>
    </source>
</evidence>
<name>A0AAV2N7F7_9HYME</name>
<keyword evidence="1" id="KW-0175">Coiled coil</keyword>
<feature type="region of interest" description="Disordered" evidence="2">
    <location>
        <begin position="1149"/>
        <end position="1344"/>
    </location>
</feature>
<feature type="compositionally biased region" description="Low complexity" evidence="2">
    <location>
        <begin position="45"/>
        <end position="59"/>
    </location>
</feature>
<feature type="region of interest" description="Disordered" evidence="2">
    <location>
        <begin position="606"/>
        <end position="628"/>
    </location>
</feature>
<feature type="compositionally biased region" description="Basic and acidic residues" evidence="2">
    <location>
        <begin position="289"/>
        <end position="303"/>
    </location>
</feature>
<accession>A0AAV2N7F7</accession>
<protein>
    <submittedName>
        <fullName evidence="3">Uncharacterized protein</fullName>
    </submittedName>
</protein>
<evidence type="ECO:0000256" key="1">
    <source>
        <dbReference type="SAM" id="Coils"/>
    </source>
</evidence>
<feature type="compositionally biased region" description="Acidic residues" evidence="2">
    <location>
        <begin position="1204"/>
        <end position="1267"/>
    </location>
</feature>
<dbReference type="EMBL" id="OZ034834">
    <property type="protein sequence ID" value="CAL1675888.1"/>
    <property type="molecule type" value="Genomic_DNA"/>
</dbReference>
<organism evidence="3 4">
    <name type="scientific">Lasius platythorax</name>
    <dbReference type="NCBI Taxonomy" id="488582"/>
    <lineage>
        <taxon>Eukaryota</taxon>
        <taxon>Metazoa</taxon>
        <taxon>Ecdysozoa</taxon>
        <taxon>Arthropoda</taxon>
        <taxon>Hexapoda</taxon>
        <taxon>Insecta</taxon>
        <taxon>Pterygota</taxon>
        <taxon>Neoptera</taxon>
        <taxon>Endopterygota</taxon>
        <taxon>Hymenoptera</taxon>
        <taxon>Apocrita</taxon>
        <taxon>Aculeata</taxon>
        <taxon>Formicoidea</taxon>
        <taxon>Formicidae</taxon>
        <taxon>Formicinae</taxon>
        <taxon>Lasius</taxon>
        <taxon>Lasius</taxon>
    </lineage>
</organism>
<dbReference type="Proteomes" id="UP001497644">
    <property type="component" value="Chromosome 11"/>
</dbReference>
<feature type="region of interest" description="Disordered" evidence="2">
    <location>
        <begin position="1876"/>
        <end position="1902"/>
    </location>
</feature>
<feature type="region of interest" description="Disordered" evidence="2">
    <location>
        <begin position="490"/>
        <end position="552"/>
    </location>
</feature>
<feature type="compositionally biased region" description="Basic and acidic residues" evidence="2">
    <location>
        <begin position="611"/>
        <end position="621"/>
    </location>
</feature>
<feature type="coiled-coil region" evidence="1">
    <location>
        <begin position="782"/>
        <end position="809"/>
    </location>
</feature>
<feature type="compositionally biased region" description="Basic and acidic residues" evidence="2">
    <location>
        <begin position="541"/>
        <end position="552"/>
    </location>
</feature>
<feature type="compositionally biased region" description="Polar residues" evidence="2">
    <location>
        <begin position="22"/>
        <end position="35"/>
    </location>
</feature>
<feature type="region of interest" description="Disordered" evidence="2">
    <location>
        <begin position="278"/>
        <end position="303"/>
    </location>
</feature>
<feature type="compositionally biased region" description="Basic and acidic residues" evidence="2">
    <location>
        <begin position="1029"/>
        <end position="1060"/>
    </location>
</feature>
<evidence type="ECO:0000256" key="2">
    <source>
        <dbReference type="SAM" id="MobiDB-lite"/>
    </source>
</evidence>
<feature type="compositionally biased region" description="Basic and acidic residues" evidence="2">
    <location>
        <begin position="1102"/>
        <end position="1116"/>
    </location>
</feature>
<feature type="compositionally biased region" description="Basic and acidic residues" evidence="2">
    <location>
        <begin position="1069"/>
        <end position="1078"/>
    </location>
</feature>
<feature type="compositionally biased region" description="Basic and acidic residues" evidence="2">
    <location>
        <begin position="515"/>
        <end position="534"/>
    </location>
</feature>
<feature type="compositionally biased region" description="Low complexity" evidence="2">
    <location>
        <begin position="278"/>
        <end position="288"/>
    </location>
</feature>
<feature type="region of interest" description="Disordered" evidence="2">
    <location>
        <begin position="701"/>
        <end position="720"/>
    </location>
</feature>
<feature type="coiled-coil region" evidence="1">
    <location>
        <begin position="1661"/>
        <end position="1705"/>
    </location>
</feature>
<feature type="region of interest" description="Disordered" evidence="2">
    <location>
        <begin position="1578"/>
        <end position="1640"/>
    </location>
</feature>
<feature type="region of interest" description="Disordered" evidence="2">
    <location>
        <begin position="216"/>
        <end position="260"/>
    </location>
</feature>
<sequence length="1978" mass="223607">MPRSMRDSDDDAEPKTGRVRSQKLTVNSAVNSPLRRSSRIKQGRSSPISSESDTSSISSNQPIKNTRGRRATMDNVSDKLKGGHSRKPSISPDIESIEVDILGTPKKRATRSSLAAVTSIDTPTKINTRAASKRLMRAGSETKSPLPTVRTTRRTRATSVEPESLFEQNRSQPGTPVKIHKRASVLLSDSPVKKEDEKKNRIPYVRLDATIVETDEFTNSGNSDSSPDKALRSQQSQRINKRHQSIYKDKDEVEEDNNDDKITSSLAIPISSRTVSSVSKVSSVSSVHSKSDESLQLSEKRDELHDKHTDKITVDNEINLVEECKSEENLLSNNDTTDEVSIEDNFSRNLSSSKKEDKLEIINKSPSGVKKSLDIGKHSKELMIKIENLTNTSVKEQKGNPSNKENQILNIINDTLIENIQPITNVTSSSKCLTPIHLFANKSSSEKETKFTKNESSLIKRRHSRESIETTMKHGILSKEVIDDIEEKMDISTDSSSPDLTYKQKYLDSPSVNDTTKRQSLVHEADSKSTKNDTNESVLSQHEDVETVDEATVKDKTPIKQISKPIEMEEVTKSDKVDKMERAITDTDADISKDSNEIELNEILCLPKNQSETERESDNKKSSSPISIIDDNEMRLVLEEQSLCRNENESSNKLPHFNSDHSVDLPTVVVSSVNKNSNNQSSIMENQSVITQDNITDSTDFTEQEQQNFSKQATESVLESSNTALETLDSTSNESNKDNSVIQNTQLSNVTEASGYVTSISSKREERKRMWLKNSVKQNLKRKSTDNIHDHLEKEKENLQLENQKDTNTNTDPDVSVNISLFQDISSDNSNKKIIEKEIDVETISVHSNSQLLKESENESECDLVLVDKKAWLAAENMKATKEAESFEYDSDDTVLLKSRQDAMTTNYDVKLPTINEELLESRVDATVGSRDKKSLTMMEKEKVERQKYVLLDSSLSSTEDDDLITAVNKSINEFKIILNQSNDRSISKLNKSGQTVAKAMERSFKTHDKSDEQIEDDANGLNRSSQVNKKDTSLSKSMERRKSLNKSSTKDTPSRKGDKAIQNISISKSREDYSMKEPDDDTDADLEKKLQKKKHSLNKSQNKDENTSESEEKSLSKSVNAKIPTHLNDDESDNSEIVIRAVNFECENYSTGSDSDKVSDSNDTDVSTSVHSDVKREYNLDGAEQKFSDDNVPGDECRASESEVSDPDDDGSDLADFIVNDDEVEKEEDDNDDEEKEESNSEEENDQNIEEVGDAEEEEVDDESENEQNVKEDKVAGKKEIKDKNYEQVHIDVQNVEDENEEDDILDEEEDEEKHIPPPFNTRMSSLPEIKSTKIKRDSKVRKSDVMKNKTILLDTSDSDSSIKNKSYTKKNEDTILLDMSSNLSAKKKRKSEVQFSPKDVAKQNLIEYLNTLEIRKLPQSLLECSTPKFDTRKQKFEFNETSETLEKISEIKDTKSGSTKTTQNISLEKKKSNKDSILKEHCLEFKNTRERLLNISLPSNLTEAIEKAGLSKPSSKLAKLHKTMNITHTESPTIRYLRKEKLNESAPALRVNIEIDSLEKKLLPIKKTKDIVQTETKLESNEEEISNLVTPPNDDAIQKSNRKKQKKRKTPAEDISSENITDKASFQDMESDAPKKKKRVKLVQLPIVEDDTCKDTCQIDEKKKKRKKKQLKINEQNENVNEANVLQKNIRKNKTELAQHKRTNLEIVDSSELDLSAGNYMAVEKKTKRQKIAESKEIVSEKLLKKKKKREERTSPTLQTGISKLKSNKNLKSNKLQNIASDTIKSKNDTFARARDEALEAIRAAEMRIRAKKELKKKKQENVENMIREQVLKIPDKKQDSKKVVEKNDFLPSTGRLKRLPDDVIENLTDLPTKARKRQKLSRHQEQIVPLSGHSSKSKASTAKDGFVALSSSGSTTEFAVVDLQEAKKQQQTSFAAASFRQRMLARNTRAPVSAYMMYLEKQKATSNSRFFNNAF</sequence>
<feature type="compositionally biased region" description="Basic residues" evidence="2">
    <location>
        <begin position="1602"/>
        <end position="1611"/>
    </location>
</feature>
<proteinExistence type="predicted"/>
<keyword evidence="4" id="KW-1185">Reference proteome</keyword>
<evidence type="ECO:0000313" key="4">
    <source>
        <dbReference type="Proteomes" id="UP001497644"/>
    </source>
</evidence>
<feature type="compositionally biased region" description="Basic and acidic residues" evidence="2">
    <location>
        <begin position="1332"/>
        <end position="1344"/>
    </location>
</feature>
<feature type="compositionally biased region" description="Basic and acidic residues" evidence="2">
    <location>
        <begin position="1269"/>
        <end position="1291"/>
    </location>
</feature>
<feature type="coiled-coil region" evidence="1">
    <location>
        <begin position="1797"/>
        <end position="1831"/>
    </location>
</feature>
<feature type="region of interest" description="Disordered" evidence="2">
    <location>
        <begin position="1005"/>
        <end position="1136"/>
    </location>
</feature>
<feature type="region of interest" description="Disordered" evidence="2">
    <location>
        <begin position="134"/>
        <end position="178"/>
    </location>
</feature>
<gene>
    <name evidence="3" type="ORF">LPLAT_LOCUS2181</name>
</gene>
<feature type="compositionally biased region" description="Basic and acidic residues" evidence="2">
    <location>
        <begin position="1173"/>
        <end position="1202"/>
    </location>
</feature>
<feature type="region of interest" description="Disordered" evidence="2">
    <location>
        <begin position="1"/>
        <end position="96"/>
    </location>
</feature>
<reference evidence="3" key="1">
    <citation type="submission" date="2024-04" db="EMBL/GenBank/DDBJ databases">
        <authorList>
            <consortium name="Molecular Ecology Group"/>
        </authorList>
    </citation>
    <scope>NUCLEOTIDE SEQUENCE</scope>
</reference>
<feature type="compositionally biased region" description="Acidic residues" evidence="2">
    <location>
        <begin position="1296"/>
        <end position="1313"/>
    </location>
</feature>